<keyword evidence="3 6" id="KW-0812">Transmembrane</keyword>
<dbReference type="InterPro" id="IPR011701">
    <property type="entry name" value="MFS"/>
</dbReference>
<evidence type="ECO:0000256" key="6">
    <source>
        <dbReference type="SAM" id="Phobius"/>
    </source>
</evidence>
<dbReference type="Proteomes" id="UP000038010">
    <property type="component" value="Unassembled WGS sequence"/>
</dbReference>
<dbReference type="InterPro" id="IPR036259">
    <property type="entry name" value="MFS_trans_sf"/>
</dbReference>
<feature type="domain" description="Major facilitator superfamily (MFS) profile" evidence="7">
    <location>
        <begin position="75"/>
        <end position="344"/>
    </location>
</feature>
<feature type="transmembrane region" description="Helical" evidence="6">
    <location>
        <begin position="142"/>
        <end position="164"/>
    </location>
</feature>
<dbReference type="VEuPathDB" id="FungiDB:AB675_6898"/>
<dbReference type="PANTHER" id="PTHR43791:SF41">
    <property type="entry name" value="MAJOR FACILITATOR SUPERFAMILY (MFS) PROFILE DOMAIN-CONTAINING PROTEIN"/>
    <property type="match status" value="1"/>
</dbReference>
<dbReference type="RefSeq" id="XP_018003397.1">
    <property type="nucleotide sequence ID" value="XM_018147222.1"/>
</dbReference>
<evidence type="ECO:0000256" key="5">
    <source>
        <dbReference type="ARBA" id="ARBA00023136"/>
    </source>
</evidence>
<dbReference type="GO" id="GO:0022857">
    <property type="term" value="F:transmembrane transporter activity"/>
    <property type="evidence" value="ECO:0007669"/>
    <property type="project" value="InterPro"/>
</dbReference>
<dbReference type="InterPro" id="IPR020846">
    <property type="entry name" value="MFS_dom"/>
</dbReference>
<dbReference type="PANTHER" id="PTHR43791">
    <property type="entry name" value="PERMEASE-RELATED"/>
    <property type="match status" value="1"/>
</dbReference>
<organism evidence="8 9">
    <name type="scientific">Cyphellophora attinorum</name>
    <dbReference type="NCBI Taxonomy" id="1664694"/>
    <lineage>
        <taxon>Eukaryota</taxon>
        <taxon>Fungi</taxon>
        <taxon>Dikarya</taxon>
        <taxon>Ascomycota</taxon>
        <taxon>Pezizomycotina</taxon>
        <taxon>Eurotiomycetes</taxon>
        <taxon>Chaetothyriomycetidae</taxon>
        <taxon>Chaetothyriales</taxon>
        <taxon>Cyphellophoraceae</taxon>
        <taxon>Cyphellophora</taxon>
    </lineage>
</organism>
<evidence type="ECO:0000256" key="4">
    <source>
        <dbReference type="ARBA" id="ARBA00022989"/>
    </source>
</evidence>
<protein>
    <submittedName>
        <fullName evidence="8">Putative transporter</fullName>
    </submittedName>
</protein>
<evidence type="ECO:0000259" key="7">
    <source>
        <dbReference type="PROSITE" id="PS50850"/>
    </source>
</evidence>
<dbReference type="OrthoDB" id="6730379at2759"/>
<evidence type="ECO:0000256" key="2">
    <source>
        <dbReference type="ARBA" id="ARBA00022448"/>
    </source>
</evidence>
<feature type="transmembrane region" description="Helical" evidence="6">
    <location>
        <begin position="75"/>
        <end position="99"/>
    </location>
</feature>
<feature type="transmembrane region" description="Helical" evidence="6">
    <location>
        <begin position="232"/>
        <end position="252"/>
    </location>
</feature>
<name>A0A0N1HDZ5_9EURO</name>
<proteinExistence type="predicted"/>
<evidence type="ECO:0000256" key="3">
    <source>
        <dbReference type="ARBA" id="ARBA00022692"/>
    </source>
</evidence>
<dbReference type="AlphaFoldDB" id="A0A0N1HDZ5"/>
<keyword evidence="2" id="KW-0813">Transport</keyword>
<evidence type="ECO:0000313" key="9">
    <source>
        <dbReference type="Proteomes" id="UP000038010"/>
    </source>
</evidence>
<gene>
    <name evidence="8" type="ORF">AB675_6898</name>
</gene>
<dbReference type="SUPFAM" id="SSF103473">
    <property type="entry name" value="MFS general substrate transporter"/>
    <property type="match status" value="1"/>
</dbReference>
<sequence length="344" mass="38545">MAKDEIDINQQAVSTDQISPVDLTAENAVQAVKAGRAQDVDIAAKFIAEHGHELHGNDYTKEEEKRMIKKVDWRLVPILFVCATLSGLDKTAISAAAIYDLREDLNLTGQQYSWCGSAPFFGGLLFIGPASYCLQRFPVVDFFALNVLCWGIAEICMAACHNFATLFICRLFLGGFEALVIPAVTLLVSMHYRPEEQPQRNAIILNVIAPICNGFIAWLISYYDGPFQPWKIIFLTLGSFTIIWAFVVYFYLPNNPFQAKWLTPREKLILVQRKASDNTGMENKEFKLSHIREAALDIKTWLIWFTIIALQVPNGGLSTFNTLIIQGLGFSKLETSLLAMLLAP</sequence>
<keyword evidence="4 6" id="KW-1133">Transmembrane helix</keyword>
<accession>A0A0N1HDZ5</accession>
<feature type="transmembrane region" description="Helical" evidence="6">
    <location>
        <begin position="111"/>
        <end position="130"/>
    </location>
</feature>
<evidence type="ECO:0000313" key="8">
    <source>
        <dbReference type="EMBL" id="KPI43434.1"/>
    </source>
</evidence>
<evidence type="ECO:0000256" key="1">
    <source>
        <dbReference type="ARBA" id="ARBA00004141"/>
    </source>
</evidence>
<keyword evidence="5 6" id="KW-0472">Membrane</keyword>
<dbReference type="Gene3D" id="1.20.1250.20">
    <property type="entry name" value="MFS general substrate transporter like domains"/>
    <property type="match status" value="1"/>
</dbReference>
<dbReference type="GO" id="GO:0016020">
    <property type="term" value="C:membrane"/>
    <property type="evidence" value="ECO:0007669"/>
    <property type="project" value="UniProtKB-SubCell"/>
</dbReference>
<keyword evidence="9" id="KW-1185">Reference proteome</keyword>
<dbReference type="GeneID" id="28739102"/>
<comment type="subcellular location">
    <subcellularLocation>
        <location evidence="1">Membrane</location>
        <topology evidence="1">Multi-pass membrane protein</topology>
    </subcellularLocation>
</comment>
<dbReference type="Pfam" id="PF07690">
    <property type="entry name" value="MFS_1"/>
    <property type="match status" value="1"/>
</dbReference>
<feature type="transmembrane region" description="Helical" evidence="6">
    <location>
        <begin position="202"/>
        <end position="220"/>
    </location>
</feature>
<dbReference type="PROSITE" id="PS50850">
    <property type="entry name" value="MFS"/>
    <property type="match status" value="1"/>
</dbReference>
<dbReference type="EMBL" id="LFJN01000005">
    <property type="protein sequence ID" value="KPI43434.1"/>
    <property type="molecule type" value="Genomic_DNA"/>
</dbReference>
<reference evidence="8 9" key="1">
    <citation type="submission" date="2015-06" db="EMBL/GenBank/DDBJ databases">
        <title>Draft genome of the ant-associated black yeast Phialophora attae CBS 131958.</title>
        <authorList>
            <person name="Moreno L.F."/>
            <person name="Stielow B.J."/>
            <person name="de Hoog S."/>
            <person name="Vicente V.A."/>
            <person name="Weiss V.A."/>
            <person name="de Vries M."/>
            <person name="Cruz L.M."/>
            <person name="Souza E.M."/>
        </authorList>
    </citation>
    <scope>NUCLEOTIDE SEQUENCE [LARGE SCALE GENOMIC DNA]</scope>
    <source>
        <strain evidence="8 9">CBS 131958</strain>
    </source>
</reference>
<feature type="transmembrane region" description="Helical" evidence="6">
    <location>
        <begin position="170"/>
        <end position="190"/>
    </location>
</feature>
<comment type="caution">
    <text evidence="8">The sequence shown here is derived from an EMBL/GenBank/DDBJ whole genome shotgun (WGS) entry which is preliminary data.</text>
</comment>